<reference evidence="3" key="1">
    <citation type="journal article" date="2021" name="Nat. Commun.">
        <title>Genetic determinants of endophytism in the Arabidopsis root mycobiome.</title>
        <authorList>
            <person name="Mesny F."/>
            <person name="Miyauchi S."/>
            <person name="Thiergart T."/>
            <person name="Pickel B."/>
            <person name="Atanasova L."/>
            <person name="Karlsson M."/>
            <person name="Huettel B."/>
            <person name="Barry K.W."/>
            <person name="Haridas S."/>
            <person name="Chen C."/>
            <person name="Bauer D."/>
            <person name="Andreopoulos W."/>
            <person name="Pangilinan J."/>
            <person name="LaButti K."/>
            <person name="Riley R."/>
            <person name="Lipzen A."/>
            <person name="Clum A."/>
            <person name="Drula E."/>
            <person name="Henrissat B."/>
            <person name="Kohler A."/>
            <person name="Grigoriev I.V."/>
            <person name="Martin F.M."/>
            <person name="Hacquard S."/>
        </authorList>
    </citation>
    <scope>NUCLEOTIDE SEQUENCE</scope>
    <source>
        <strain evidence="3">MPI-SDFR-AT-0120</strain>
    </source>
</reference>
<evidence type="ECO:0000313" key="4">
    <source>
        <dbReference type="Proteomes" id="UP000813461"/>
    </source>
</evidence>
<feature type="region of interest" description="Disordered" evidence="1">
    <location>
        <begin position="173"/>
        <end position="205"/>
    </location>
</feature>
<evidence type="ECO:0000256" key="1">
    <source>
        <dbReference type="SAM" id="MobiDB-lite"/>
    </source>
</evidence>
<accession>A0A8K0QSF1</accession>
<keyword evidence="4" id="KW-1185">Reference proteome</keyword>
<sequence length="205" mass="21725">MSAATASGLSSIQTTSSRPSIIAAASSLRQTSARATISSRRLTTTTRSIATSLSFPFPSSNNMPTTGDDIRSQYNKAATGIKTGAIVGGVLGGVAIIAFVVIVIFIVRRSNRRTAEKLKMQQDNAQYMQQRQQYTYGAPAPAPAPQYMPEMQQPKDIPPSFRAQEVPGGVNQVHEMQASAGAPKELPAGDRGAGRLGELSTRSNV</sequence>
<comment type="caution">
    <text evidence="3">The sequence shown here is derived from an EMBL/GenBank/DDBJ whole genome shotgun (WGS) entry which is preliminary data.</text>
</comment>
<feature type="transmembrane region" description="Helical" evidence="2">
    <location>
        <begin position="85"/>
        <end position="107"/>
    </location>
</feature>
<dbReference type="AlphaFoldDB" id="A0A8K0QSF1"/>
<evidence type="ECO:0000313" key="3">
    <source>
        <dbReference type="EMBL" id="KAH7068570.1"/>
    </source>
</evidence>
<organism evidence="3 4">
    <name type="scientific">Paraphoma chrysanthemicola</name>
    <dbReference type="NCBI Taxonomy" id="798071"/>
    <lineage>
        <taxon>Eukaryota</taxon>
        <taxon>Fungi</taxon>
        <taxon>Dikarya</taxon>
        <taxon>Ascomycota</taxon>
        <taxon>Pezizomycotina</taxon>
        <taxon>Dothideomycetes</taxon>
        <taxon>Pleosporomycetidae</taxon>
        <taxon>Pleosporales</taxon>
        <taxon>Pleosporineae</taxon>
        <taxon>Phaeosphaeriaceae</taxon>
        <taxon>Paraphoma</taxon>
    </lineage>
</organism>
<dbReference type="OrthoDB" id="10444589at2759"/>
<dbReference type="CDD" id="cd12087">
    <property type="entry name" value="TM_EGFR-like"/>
    <property type="match status" value="1"/>
</dbReference>
<protein>
    <submittedName>
        <fullName evidence="3">Uncharacterized protein</fullName>
    </submittedName>
</protein>
<name>A0A8K0QSF1_9PLEO</name>
<keyword evidence="2" id="KW-1133">Transmembrane helix</keyword>
<keyword evidence="2" id="KW-0472">Membrane</keyword>
<dbReference type="EMBL" id="JAGMVJ010000032">
    <property type="protein sequence ID" value="KAH7068570.1"/>
    <property type="molecule type" value="Genomic_DNA"/>
</dbReference>
<gene>
    <name evidence="3" type="ORF">FB567DRAFT_251686</name>
</gene>
<dbReference type="Proteomes" id="UP000813461">
    <property type="component" value="Unassembled WGS sequence"/>
</dbReference>
<evidence type="ECO:0000256" key="2">
    <source>
        <dbReference type="SAM" id="Phobius"/>
    </source>
</evidence>
<proteinExistence type="predicted"/>
<keyword evidence="2" id="KW-0812">Transmembrane</keyword>